<dbReference type="Proteomes" id="UP001216907">
    <property type="component" value="Unassembled WGS sequence"/>
</dbReference>
<organism evidence="1 2">
    <name type="scientific">Paludisphaera mucosa</name>
    <dbReference type="NCBI Taxonomy" id="3030827"/>
    <lineage>
        <taxon>Bacteria</taxon>
        <taxon>Pseudomonadati</taxon>
        <taxon>Planctomycetota</taxon>
        <taxon>Planctomycetia</taxon>
        <taxon>Isosphaerales</taxon>
        <taxon>Isosphaeraceae</taxon>
        <taxon>Paludisphaera</taxon>
    </lineage>
</organism>
<dbReference type="RefSeq" id="WP_277859589.1">
    <property type="nucleotide sequence ID" value="NZ_JARRAG010000001.1"/>
</dbReference>
<gene>
    <name evidence="1" type="ORF">PZE19_05615</name>
</gene>
<comment type="caution">
    <text evidence="1">The sequence shown here is derived from an EMBL/GenBank/DDBJ whole genome shotgun (WGS) entry which is preliminary data.</text>
</comment>
<accession>A0ABT6F775</accession>
<evidence type="ECO:0000313" key="2">
    <source>
        <dbReference type="Proteomes" id="UP001216907"/>
    </source>
</evidence>
<protein>
    <recommendedName>
        <fullName evidence="3">4Fe-4S ferredoxin-type domain-containing protein</fullName>
    </recommendedName>
</protein>
<evidence type="ECO:0008006" key="3">
    <source>
        <dbReference type="Google" id="ProtNLM"/>
    </source>
</evidence>
<keyword evidence="2" id="KW-1185">Reference proteome</keyword>
<sequence length="192" mass="20688">MDAVRAGADKAFAERVVDLGKLMEPFMLKPEPCVTGCENCRAVACDAKPHRFTVTVNGRPRGRCIGVDLGTGPDVSVFRITTKEACMPPDAAAPKPTLTQAIAAHKTKADHAKVADELAEQARRTAQAARQAEQDAAKAVLVLAGILDCEKEPAFGRPIVPVDRELFVVLNCSWMNGPNRYAYRLAKAFVAD</sequence>
<evidence type="ECO:0000313" key="1">
    <source>
        <dbReference type="EMBL" id="MDG3003235.1"/>
    </source>
</evidence>
<name>A0ABT6F775_9BACT</name>
<proteinExistence type="predicted"/>
<dbReference type="EMBL" id="JARRAG010000001">
    <property type="protein sequence ID" value="MDG3003235.1"/>
    <property type="molecule type" value="Genomic_DNA"/>
</dbReference>
<reference evidence="1 2" key="1">
    <citation type="submission" date="2023-03" db="EMBL/GenBank/DDBJ databases">
        <title>Paludisphaera mucosa sp. nov. a novel planctomycete from northern fen.</title>
        <authorList>
            <person name="Ivanova A."/>
        </authorList>
    </citation>
    <scope>NUCLEOTIDE SEQUENCE [LARGE SCALE GENOMIC DNA]</scope>
    <source>
        <strain evidence="1 2">Pla2</strain>
    </source>
</reference>